<organism evidence="2 3">
    <name type="scientific">Kingdonia uniflora</name>
    <dbReference type="NCBI Taxonomy" id="39325"/>
    <lineage>
        <taxon>Eukaryota</taxon>
        <taxon>Viridiplantae</taxon>
        <taxon>Streptophyta</taxon>
        <taxon>Embryophyta</taxon>
        <taxon>Tracheophyta</taxon>
        <taxon>Spermatophyta</taxon>
        <taxon>Magnoliopsida</taxon>
        <taxon>Ranunculales</taxon>
        <taxon>Circaeasteraceae</taxon>
        <taxon>Kingdonia</taxon>
    </lineage>
</organism>
<sequence>MSISVSWDSTTPMDSTMLEDVDYIDNASAKIITNKILKLIEECGSIKEITLELQKVVPFLNDEKVLFAFSIGPLLKLRKFVDDYVETDSSATKAAFDLKIVLNSIREKVRDSIKYKEMISSLYCNLYNEGSDSHSDSESESDSDGDNMTCTVRRVPDPYPPTTPGDVHNYLFKEDLVSFLDLIEVEKLESTYKRTKLAKKIKNLLHALSNCYFMDEEEDMVTDSPSAQLTEQVRLINIAKASTSIGGQDRPSRQGRSRKRCVLEVDDDEDVVNLVTATPVKRLVIANSKPVLPI</sequence>
<dbReference type="AlphaFoldDB" id="A0A7J7NAQ1"/>
<evidence type="ECO:0000256" key="1">
    <source>
        <dbReference type="SAM" id="MobiDB-lite"/>
    </source>
</evidence>
<accession>A0A7J7NAQ1</accession>
<comment type="caution">
    <text evidence="2">The sequence shown here is derived from an EMBL/GenBank/DDBJ whole genome shotgun (WGS) entry which is preliminary data.</text>
</comment>
<feature type="region of interest" description="Disordered" evidence="1">
    <location>
        <begin position="133"/>
        <end position="162"/>
    </location>
</feature>
<protein>
    <submittedName>
        <fullName evidence="2">Uncharacterized protein</fullName>
    </submittedName>
</protein>
<reference evidence="2 3" key="1">
    <citation type="journal article" date="2020" name="IScience">
        <title>Genome Sequencing of the Endangered Kingdonia uniflora (Circaeasteraceae, Ranunculales) Reveals Potential Mechanisms of Evolutionary Specialization.</title>
        <authorList>
            <person name="Sun Y."/>
            <person name="Deng T."/>
            <person name="Zhang A."/>
            <person name="Moore M.J."/>
            <person name="Landis J.B."/>
            <person name="Lin N."/>
            <person name="Zhang H."/>
            <person name="Zhang X."/>
            <person name="Huang J."/>
            <person name="Zhang X."/>
            <person name="Sun H."/>
            <person name="Wang H."/>
        </authorList>
    </citation>
    <scope>NUCLEOTIDE SEQUENCE [LARGE SCALE GENOMIC DNA]</scope>
    <source>
        <strain evidence="2">TB1705</strain>
        <tissue evidence="2">Leaf</tissue>
    </source>
</reference>
<evidence type="ECO:0000313" key="2">
    <source>
        <dbReference type="EMBL" id="KAF6164072.1"/>
    </source>
</evidence>
<name>A0A7J7NAQ1_9MAGN</name>
<proteinExistence type="predicted"/>
<dbReference type="Proteomes" id="UP000541444">
    <property type="component" value="Unassembled WGS sequence"/>
</dbReference>
<evidence type="ECO:0000313" key="3">
    <source>
        <dbReference type="Proteomes" id="UP000541444"/>
    </source>
</evidence>
<dbReference type="EMBL" id="JACGCM010000940">
    <property type="protein sequence ID" value="KAF6164072.1"/>
    <property type="molecule type" value="Genomic_DNA"/>
</dbReference>
<keyword evidence="3" id="KW-1185">Reference proteome</keyword>
<gene>
    <name evidence="2" type="ORF">GIB67_017656</name>
</gene>